<name>A0ABS7S2G9_9MICO</name>
<dbReference type="EMBL" id="JAGSHT010000001">
    <property type="protein sequence ID" value="MBZ2194537.1"/>
    <property type="molecule type" value="Genomic_DNA"/>
</dbReference>
<dbReference type="Pfam" id="PF00355">
    <property type="entry name" value="Rieske"/>
    <property type="match status" value="1"/>
</dbReference>
<dbReference type="InterPro" id="IPR036922">
    <property type="entry name" value="Rieske_2Fe-2S_sf"/>
</dbReference>
<comment type="caution">
    <text evidence="6">The sequence shown here is derived from an EMBL/GenBank/DDBJ whole genome shotgun (WGS) entry which is preliminary data.</text>
</comment>
<keyword evidence="3" id="KW-0408">Iron</keyword>
<feature type="domain" description="Rieske" evidence="5">
    <location>
        <begin position="4"/>
        <end position="105"/>
    </location>
</feature>
<dbReference type="InterPro" id="IPR017941">
    <property type="entry name" value="Rieske_2Fe-2S"/>
</dbReference>
<dbReference type="PROSITE" id="PS51296">
    <property type="entry name" value="RIESKE"/>
    <property type="match status" value="1"/>
</dbReference>
<evidence type="ECO:0000256" key="4">
    <source>
        <dbReference type="ARBA" id="ARBA00023014"/>
    </source>
</evidence>
<keyword evidence="7" id="KW-1185">Reference proteome</keyword>
<dbReference type="CDD" id="cd03528">
    <property type="entry name" value="Rieske_RO_ferredoxin"/>
    <property type="match status" value="1"/>
</dbReference>
<evidence type="ECO:0000256" key="2">
    <source>
        <dbReference type="ARBA" id="ARBA00022723"/>
    </source>
</evidence>
<evidence type="ECO:0000313" key="6">
    <source>
        <dbReference type="EMBL" id="MBZ2194537.1"/>
    </source>
</evidence>
<evidence type="ECO:0000256" key="1">
    <source>
        <dbReference type="ARBA" id="ARBA00022714"/>
    </source>
</evidence>
<dbReference type="SUPFAM" id="SSF50022">
    <property type="entry name" value="ISP domain"/>
    <property type="match status" value="1"/>
</dbReference>
<protein>
    <submittedName>
        <fullName evidence="6">Non-heme iron oxygenase ferredoxin subunit</fullName>
    </submittedName>
</protein>
<evidence type="ECO:0000256" key="3">
    <source>
        <dbReference type="ARBA" id="ARBA00023004"/>
    </source>
</evidence>
<dbReference type="PANTHER" id="PTHR21496">
    <property type="entry name" value="FERREDOXIN-RELATED"/>
    <property type="match status" value="1"/>
</dbReference>
<dbReference type="PANTHER" id="PTHR21496:SF23">
    <property type="entry name" value="3-PHENYLPROPIONATE_CINNAMIC ACID DIOXYGENASE FERREDOXIN SUBUNIT"/>
    <property type="match status" value="1"/>
</dbReference>
<evidence type="ECO:0000259" key="5">
    <source>
        <dbReference type="PROSITE" id="PS51296"/>
    </source>
</evidence>
<organism evidence="6 7">
    <name type="scientific">Occultella gossypii</name>
    <dbReference type="NCBI Taxonomy" id="2800820"/>
    <lineage>
        <taxon>Bacteria</taxon>
        <taxon>Bacillati</taxon>
        <taxon>Actinomycetota</taxon>
        <taxon>Actinomycetes</taxon>
        <taxon>Micrococcales</taxon>
        <taxon>Ruaniaceae</taxon>
        <taxon>Occultella</taxon>
    </lineage>
</organism>
<accession>A0ABS7S2G9</accession>
<dbReference type="Proteomes" id="UP000826651">
    <property type="component" value="Unassembled WGS sequence"/>
</dbReference>
<gene>
    <name evidence="6" type="ORF">KCQ71_00105</name>
</gene>
<dbReference type="RefSeq" id="WP_223401540.1">
    <property type="nucleotide sequence ID" value="NZ_JAGSHT010000001.1"/>
</dbReference>
<reference evidence="6 7" key="1">
    <citation type="submission" date="2021-04" db="EMBL/GenBank/DDBJ databases">
        <title>Ruania sp. nov., isolated from sandy soil of mangrove forest.</title>
        <authorList>
            <person name="Ge X."/>
            <person name="Huang R."/>
            <person name="Liu W."/>
        </authorList>
    </citation>
    <scope>NUCLEOTIDE SEQUENCE [LARGE SCALE GENOMIC DNA]</scope>
    <source>
        <strain evidence="6 7">N2-46</strain>
    </source>
</reference>
<proteinExistence type="predicted"/>
<keyword evidence="2" id="KW-0479">Metal-binding</keyword>
<keyword evidence="4" id="KW-0411">Iron-sulfur</keyword>
<keyword evidence="1" id="KW-0001">2Fe-2S</keyword>
<evidence type="ECO:0000313" key="7">
    <source>
        <dbReference type="Proteomes" id="UP000826651"/>
    </source>
</evidence>
<dbReference type="Gene3D" id="2.102.10.10">
    <property type="entry name" value="Rieske [2Fe-2S] iron-sulphur domain"/>
    <property type="match status" value="1"/>
</dbReference>
<sequence length="117" mass="12439">MTAQVVAARDDLEVGETLKLELDGADGSLVEVALVRAEDGEYYAVNDVCSHGQVSLSEGEVDGNTIECWLHGSTFDLRTGQPLSLPATRPVPVYPVSYDGDNVLVDVDAPLAAHQNV</sequence>